<dbReference type="Proteomes" id="UP001233999">
    <property type="component" value="Unassembled WGS sequence"/>
</dbReference>
<accession>A0AAD7ZGS5</accession>
<keyword evidence="1" id="KW-0812">Transmembrane</keyword>
<proteinExistence type="predicted"/>
<comment type="caution">
    <text evidence="2">The sequence shown here is derived from an EMBL/GenBank/DDBJ whole genome shotgun (WGS) entry which is preliminary data.</text>
</comment>
<name>A0AAD7ZGS5_DIPPU</name>
<keyword evidence="1" id="KW-1133">Transmembrane helix</keyword>
<evidence type="ECO:0000256" key="1">
    <source>
        <dbReference type="SAM" id="Phobius"/>
    </source>
</evidence>
<feature type="non-terminal residue" evidence="2">
    <location>
        <position position="1"/>
    </location>
</feature>
<keyword evidence="1" id="KW-0472">Membrane</keyword>
<organism evidence="2 3">
    <name type="scientific">Diploptera punctata</name>
    <name type="common">Pacific beetle cockroach</name>
    <dbReference type="NCBI Taxonomy" id="6984"/>
    <lineage>
        <taxon>Eukaryota</taxon>
        <taxon>Metazoa</taxon>
        <taxon>Ecdysozoa</taxon>
        <taxon>Arthropoda</taxon>
        <taxon>Hexapoda</taxon>
        <taxon>Insecta</taxon>
        <taxon>Pterygota</taxon>
        <taxon>Neoptera</taxon>
        <taxon>Polyneoptera</taxon>
        <taxon>Dictyoptera</taxon>
        <taxon>Blattodea</taxon>
        <taxon>Blaberoidea</taxon>
        <taxon>Blaberidae</taxon>
        <taxon>Diplopterinae</taxon>
        <taxon>Diploptera</taxon>
    </lineage>
</organism>
<reference evidence="2" key="1">
    <citation type="journal article" date="2023" name="IScience">
        <title>Live-bearing cockroach genome reveals convergent evolutionary mechanisms linked to viviparity in insects and beyond.</title>
        <authorList>
            <person name="Fouks B."/>
            <person name="Harrison M.C."/>
            <person name="Mikhailova A.A."/>
            <person name="Marchal E."/>
            <person name="English S."/>
            <person name="Carruthers M."/>
            <person name="Jennings E.C."/>
            <person name="Chiamaka E.L."/>
            <person name="Frigard R.A."/>
            <person name="Pippel M."/>
            <person name="Attardo G.M."/>
            <person name="Benoit J.B."/>
            <person name="Bornberg-Bauer E."/>
            <person name="Tobe S.S."/>
        </authorList>
    </citation>
    <scope>NUCLEOTIDE SEQUENCE</scope>
    <source>
        <strain evidence="2">Stay&amp;Tobe</strain>
    </source>
</reference>
<dbReference type="AlphaFoldDB" id="A0AAD7ZGS5"/>
<evidence type="ECO:0000313" key="3">
    <source>
        <dbReference type="Proteomes" id="UP001233999"/>
    </source>
</evidence>
<feature type="transmembrane region" description="Helical" evidence="1">
    <location>
        <begin position="18"/>
        <end position="42"/>
    </location>
</feature>
<gene>
    <name evidence="2" type="ORF">L9F63_004328</name>
</gene>
<protein>
    <submittedName>
        <fullName evidence="2">Uncharacterized protein</fullName>
    </submittedName>
</protein>
<reference evidence="2" key="2">
    <citation type="submission" date="2023-05" db="EMBL/GenBank/DDBJ databases">
        <authorList>
            <person name="Fouks B."/>
        </authorList>
    </citation>
    <scope>NUCLEOTIDE SEQUENCE</scope>
    <source>
        <strain evidence="2">Stay&amp;Tobe</strain>
        <tissue evidence="2">Testes</tissue>
    </source>
</reference>
<evidence type="ECO:0000313" key="2">
    <source>
        <dbReference type="EMBL" id="KAJ9580035.1"/>
    </source>
</evidence>
<feature type="non-terminal residue" evidence="2">
    <location>
        <position position="78"/>
    </location>
</feature>
<sequence length="78" mass="8576">VCPKISCLVTGNLRSDVIYVLCTFVLFSVTVGMSIGHSAVLLPHLQSGNSTIVIDEEMASWIVFTYFVKEPIGKGWKE</sequence>
<keyword evidence="3" id="KW-1185">Reference proteome</keyword>
<dbReference type="EMBL" id="JASPKZ010008364">
    <property type="protein sequence ID" value="KAJ9580035.1"/>
    <property type="molecule type" value="Genomic_DNA"/>
</dbReference>